<dbReference type="Gene3D" id="3.30.160.60">
    <property type="entry name" value="Classic Zinc Finger"/>
    <property type="match status" value="1"/>
</dbReference>
<dbReference type="AlphaFoldDB" id="A0A1Y2BAG3"/>
<name>A0A1Y2BAG3_9FUNG</name>
<evidence type="ECO:0000256" key="1">
    <source>
        <dbReference type="SAM" id="MobiDB-lite"/>
    </source>
</evidence>
<feature type="region of interest" description="Disordered" evidence="1">
    <location>
        <begin position="182"/>
        <end position="228"/>
    </location>
</feature>
<feature type="compositionally biased region" description="Basic and acidic residues" evidence="1">
    <location>
        <begin position="182"/>
        <end position="215"/>
    </location>
</feature>
<protein>
    <recommendedName>
        <fullName evidence="4">C2H2-type domain-containing protein</fullName>
    </recommendedName>
</protein>
<reference evidence="2 3" key="1">
    <citation type="submission" date="2016-07" db="EMBL/GenBank/DDBJ databases">
        <title>Pervasive Adenine N6-methylation of Active Genes in Fungi.</title>
        <authorList>
            <consortium name="DOE Joint Genome Institute"/>
            <person name="Mondo S.J."/>
            <person name="Dannebaum R.O."/>
            <person name="Kuo R.C."/>
            <person name="Labutti K."/>
            <person name="Haridas S."/>
            <person name="Kuo A."/>
            <person name="Salamov A."/>
            <person name="Ahrendt S.R."/>
            <person name="Lipzen A."/>
            <person name="Sullivan W."/>
            <person name="Andreopoulos W.B."/>
            <person name="Clum A."/>
            <person name="Lindquist E."/>
            <person name="Daum C."/>
            <person name="Ramamoorthy G.K."/>
            <person name="Gryganskyi A."/>
            <person name="Culley D."/>
            <person name="Magnuson J.K."/>
            <person name="James T.Y."/>
            <person name="O'Malley M.A."/>
            <person name="Stajich J.E."/>
            <person name="Spatafora J.W."/>
            <person name="Visel A."/>
            <person name="Grigoriev I.V."/>
        </authorList>
    </citation>
    <scope>NUCLEOTIDE SEQUENCE [LARGE SCALE GENOMIC DNA]</scope>
    <source>
        <strain evidence="2 3">JEL800</strain>
    </source>
</reference>
<keyword evidence="3" id="KW-1185">Reference proteome</keyword>
<dbReference type="OrthoDB" id="5876363at2759"/>
<evidence type="ECO:0000313" key="2">
    <source>
        <dbReference type="EMBL" id="ORY31744.1"/>
    </source>
</evidence>
<sequence length="245" mass="27862">MSNLSKAFQSQYHWTDTVSRMNQDAGNVLKKDVAKSLTAKPSSPRTRKTFTSRKRRPKRCPEEGCIGIEVTALHSSAALPKSLSSRDINTFVKSRVWKLFTTQFILTRHVSGEHGEEYVDDPEVSVIPSAGPPVCPKEECKGKQFPSQWHLERHLRSHNNNGRATAASNIEPVNVFEERKLRGKPRENIVPKEKEKEKERKKYEKRSSGGVERKPIVIKIPRPNQGSTSCGNEVWLVECTNFQLR</sequence>
<evidence type="ECO:0008006" key="4">
    <source>
        <dbReference type="Google" id="ProtNLM"/>
    </source>
</evidence>
<comment type="caution">
    <text evidence="2">The sequence shown here is derived from an EMBL/GenBank/DDBJ whole genome shotgun (WGS) entry which is preliminary data.</text>
</comment>
<evidence type="ECO:0000313" key="3">
    <source>
        <dbReference type="Proteomes" id="UP000193642"/>
    </source>
</evidence>
<feature type="region of interest" description="Disordered" evidence="1">
    <location>
        <begin position="33"/>
        <end position="59"/>
    </location>
</feature>
<gene>
    <name evidence="2" type="ORF">BCR33DRAFT_542834</name>
</gene>
<dbReference type="Proteomes" id="UP000193642">
    <property type="component" value="Unassembled WGS sequence"/>
</dbReference>
<feature type="compositionally biased region" description="Basic residues" evidence="1">
    <location>
        <begin position="45"/>
        <end position="58"/>
    </location>
</feature>
<accession>A0A1Y2BAG3</accession>
<proteinExistence type="predicted"/>
<organism evidence="2 3">
    <name type="scientific">Rhizoclosmatium globosum</name>
    <dbReference type="NCBI Taxonomy" id="329046"/>
    <lineage>
        <taxon>Eukaryota</taxon>
        <taxon>Fungi</taxon>
        <taxon>Fungi incertae sedis</taxon>
        <taxon>Chytridiomycota</taxon>
        <taxon>Chytridiomycota incertae sedis</taxon>
        <taxon>Chytridiomycetes</taxon>
        <taxon>Chytridiales</taxon>
        <taxon>Chytriomycetaceae</taxon>
        <taxon>Rhizoclosmatium</taxon>
    </lineage>
</organism>
<dbReference type="EMBL" id="MCGO01000075">
    <property type="protein sequence ID" value="ORY31744.1"/>
    <property type="molecule type" value="Genomic_DNA"/>
</dbReference>